<feature type="domain" description="Dedicator of cytokinesis TPR repeats region" evidence="2">
    <location>
        <begin position="35"/>
        <end position="211"/>
    </location>
</feature>
<dbReference type="GO" id="GO:0016477">
    <property type="term" value="P:cell migration"/>
    <property type="evidence" value="ECO:0007669"/>
    <property type="project" value="TreeGrafter"/>
</dbReference>
<dbReference type="GO" id="GO:0031267">
    <property type="term" value="F:small GTPase binding"/>
    <property type="evidence" value="ECO:0007669"/>
    <property type="project" value="TreeGrafter"/>
</dbReference>
<evidence type="ECO:0000256" key="1">
    <source>
        <dbReference type="SAM" id="MobiDB-lite"/>
    </source>
</evidence>
<dbReference type="EMBL" id="KE164418">
    <property type="protein sequence ID" value="EPQ17825.1"/>
    <property type="molecule type" value="Genomic_DNA"/>
</dbReference>
<gene>
    <name evidence="3" type="ORF">D623_10012042</name>
</gene>
<organism evidence="3 4">
    <name type="scientific">Myotis brandtii</name>
    <name type="common">Brandt's bat</name>
    <dbReference type="NCBI Taxonomy" id="109478"/>
    <lineage>
        <taxon>Eukaryota</taxon>
        <taxon>Metazoa</taxon>
        <taxon>Chordata</taxon>
        <taxon>Craniata</taxon>
        <taxon>Vertebrata</taxon>
        <taxon>Euteleostomi</taxon>
        <taxon>Mammalia</taxon>
        <taxon>Eutheria</taxon>
        <taxon>Laurasiatheria</taxon>
        <taxon>Chiroptera</taxon>
        <taxon>Yangochiroptera</taxon>
        <taxon>Vespertilionidae</taxon>
        <taxon>Myotis</taxon>
    </lineage>
</organism>
<dbReference type="GO" id="GO:0005737">
    <property type="term" value="C:cytoplasm"/>
    <property type="evidence" value="ECO:0007669"/>
    <property type="project" value="TreeGrafter"/>
</dbReference>
<reference evidence="3 4" key="1">
    <citation type="journal article" date="2013" name="Nat. Commun.">
        <title>Genome analysis reveals insights into physiology and longevity of the Brandt's bat Myotis brandtii.</title>
        <authorList>
            <person name="Seim I."/>
            <person name="Fang X."/>
            <person name="Xiong Z."/>
            <person name="Lobanov A.V."/>
            <person name="Huang Z."/>
            <person name="Ma S."/>
            <person name="Feng Y."/>
            <person name="Turanov A.A."/>
            <person name="Zhu Y."/>
            <person name="Lenz T.L."/>
            <person name="Gerashchenko M.V."/>
            <person name="Fan D."/>
            <person name="Hee Yim S."/>
            <person name="Yao X."/>
            <person name="Jordan D."/>
            <person name="Xiong Y."/>
            <person name="Ma Y."/>
            <person name="Lyapunov A.N."/>
            <person name="Chen G."/>
            <person name="Kulakova O.I."/>
            <person name="Sun Y."/>
            <person name="Lee S.G."/>
            <person name="Bronson R.T."/>
            <person name="Moskalev A.A."/>
            <person name="Sunyaev S.R."/>
            <person name="Zhang G."/>
            <person name="Krogh A."/>
            <person name="Wang J."/>
            <person name="Gladyshev V.N."/>
        </authorList>
    </citation>
    <scope>NUCLEOTIDE SEQUENCE [LARGE SCALE GENOMIC DNA]</scope>
</reference>
<dbReference type="InterPro" id="IPR056372">
    <property type="entry name" value="TPR_DOCK"/>
</dbReference>
<dbReference type="PANTHER" id="PTHR45653:SF1">
    <property type="entry name" value="DEDICATOR OF CYTOKINESIS PROTEIN 1"/>
    <property type="match status" value="1"/>
</dbReference>
<protein>
    <submittedName>
        <fullName evidence="3">Dedicator of cytokinesis protein 1</fullName>
    </submittedName>
</protein>
<dbReference type="Proteomes" id="UP000052978">
    <property type="component" value="Unassembled WGS sequence"/>
</dbReference>
<dbReference type="GO" id="GO:0005085">
    <property type="term" value="F:guanyl-nucleotide exchange factor activity"/>
    <property type="evidence" value="ECO:0007669"/>
    <property type="project" value="InterPro"/>
</dbReference>
<feature type="region of interest" description="Disordered" evidence="1">
    <location>
        <begin position="1"/>
        <end position="25"/>
    </location>
</feature>
<keyword evidence="4" id="KW-1185">Reference proteome</keyword>
<dbReference type="GO" id="GO:0005886">
    <property type="term" value="C:plasma membrane"/>
    <property type="evidence" value="ECO:0007669"/>
    <property type="project" value="TreeGrafter"/>
</dbReference>
<evidence type="ECO:0000313" key="4">
    <source>
        <dbReference type="Proteomes" id="UP000052978"/>
    </source>
</evidence>
<dbReference type="GO" id="GO:0007264">
    <property type="term" value="P:small GTPase-mediated signal transduction"/>
    <property type="evidence" value="ECO:0007669"/>
    <property type="project" value="InterPro"/>
</dbReference>
<dbReference type="InterPro" id="IPR026791">
    <property type="entry name" value="DOCK"/>
</dbReference>
<evidence type="ECO:0000259" key="2">
    <source>
        <dbReference type="Pfam" id="PF23554"/>
    </source>
</evidence>
<dbReference type="Pfam" id="PF23554">
    <property type="entry name" value="TPR_DOCK"/>
    <property type="match status" value="1"/>
</dbReference>
<name>S7NMV8_MYOBR</name>
<proteinExistence type="predicted"/>
<dbReference type="AlphaFoldDB" id="S7NMV8"/>
<evidence type="ECO:0000313" key="3">
    <source>
        <dbReference type="EMBL" id="EPQ17825.1"/>
    </source>
</evidence>
<accession>S7NMV8</accession>
<sequence length="257" mass="29307">MSRDHSHSNGRPNSTLVAGDAGTLGVRRRGPTERLFRCRLYENKGEADFMESLLQLFRSISAMMSSMSDQTLRVKGAALKYLPTIVNDVKLVFDPKELSKMFTDFILNVPVGLLTIQKLYCLIEIIHSDLFTQHDCRELLLPMMTDQLKYHLERQEDLEACCQLLSNMLEVLSRKDVGPTQRHVQLIMERLLRTVNRTVISMGRDSELIKQTRCWVRRKTQGKEQLSFRRCPMPAALPGGTAPSRQLIRDVCVSAVA</sequence>
<dbReference type="PANTHER" id="PTHR45653">
    <property type="entry name" value="DEDICATOR OF CYTOKINESIS"/>
    <property type="match status" value="1"/>
</dbReference>
<dbReference type="GO" id="GO:0007520">
    <property type="term" value="P:myoblast fusion"/>
    <property type="evidence" value="ECO:0007669"/>
    <property type="project" value="TreeGrafter"/>
</dbReference>